<dbReference type="GO" id="GO:0022857">
    <property type="term" value="F:transmembrane transporter activity"/>
    <property type="evidence" value="ECO:0007669"/>
    <property type="project" value="InterPro"/>
</dbReference>
<feature type="transmembrane region" description="Helical" evidence="7">
    <location>
        <begin position="258"/>
        <end position="281"/>
    </location>
</feature>
<organism evidence="9 10">
    <name type="scientific">Gluconacetobacter aggeris</name>
    <dbReference type="NCBI Taxonomy" id="1286186"/>
    <lineage>
        <taxon>Bacteria</taxon>
        <taxon>Pseudomonadati</taxon>
        <taxon>Pseudomonadota</taxon>
        <taxon>Alphaproteobacteria</taxon>
        <taxon>Acetobacterales</taxon>
        <taxon>Acetobacteraceae</taxon>
        <taxon>Gluconacetobacter</taxon>
    </lineage>
</organism>
<dbReference type="SUPFAM" id="SSF103473">
    <property type="entry name" value="MFS general substrate transporter"/>
    <property type="match status" value="1"/>
</dbReference>
<keyword evidence="10" id="KW-1185">Reference proteome</keyword>
<dbReference type="InterPro" id="IPR005828">
    <property type="entry name" value="MFS_sugar_transport-like"/>
</dbReference>
<feature type="transmembrane region" description="Helical" evidence="7">
    <location>
        <begin position="314"/>
        <end position="342"/>
    </location>
</feature>
<dbReference type="PANTHER" id="PTHR43045:SF1">
    <property type="entry name" value="SHIKIMATE TRANSPORTER"/>
    <property type="match status" value="1"/>
</dbReference>
<name>A0A7W4ISP3_9PROT</name>
<keyword evidence="3" id="KW-1003">Cell membrane</keyword>
<dbReference type="CDD" id="cd17369">
    <property type="entry name" value="MFS_ShiA_like"/>
    <property type="match status" value="1"/>
</dbReference>
<keyword evidence="4 7" id="KW-0812">Transmembrane</keyword>
<dbReference type="InterPro" id="IPR020846">
    <property type="entry name" value="MFS_dom"/>
</dbReference>
<feature type="transmembrane region" description="Helical" evidence="7">
    <location>
        <begin position="68"/>
        <end position="87"/>
    </location>
</feature>
<proteinExistence type="predicted"/>
<evidence type="ECO:0000256" key="6">
    <source>
        <dbReference type="ARBA" id="ARBA00023136"/>
    </source>
</evidence>
<feature type="transmembrane region" description="Helical" evidence="7">
    <location>
        <begin position="25"/>
        <end position="48"/>
    </location>
</feature>
<feature type="transmembrane region" description="Helical" evidence="7">
    <location>
        <begin position="99"/>
        <end position="124"/>
    </location>
</feature>
<feature type="transmembrane region" description="Helical" evidence="7">
    <location>
        <begin position="354"/>
        <end position="375"/>
    </location>
</feature>
<feature type="transmembrane region" description="Helical" evidence="7">
    <location>
        <begin position="381"/>
        <end position="400"/>
    </location>
</feature>
<dbReference type="InterPro" id="IPR036259">
    <property type="entry name" value="MFS_trans_sf"/>
</dbReference>
<accession>A0A7W4ISP3</accession>
<dbReference type="PANTHER" id="PTHR43045">
    <property type="entry name" value="SHIKIMATE TRANSPORTER"/>
    <property type="match status" value="1"/>
</dbReference>
<evidence type="ECO:0000259" key="8">
    <source>
        <dbReference type="PROSITE" id="PS50850"/>
    </source>
</evidence>
<feature type="transmembrane region" description="Helical" evidence="7">
    <location>
        <begin position="169"/>
        <end position="188"/>
    </location>
</feature>
<keyword evidence="2" id="KW-0813">Transport</keyword>
<dbReference type="Proteomes" id="UP000559860">
    <property type="component" value="Unassembled WGS sequence"/>
</dbReference>
<dbReference type="PROSITE" id="PS00217">
    <property type="entry name" value="SUGAR_TRANSPORT_2"/>
    <property type="match status" value="1"/>
</dbReference>
<dbReference type="Gene3D" id="1.20.1250.20">
    <property type="entry name" value="MFS general substrate transporter like domains"/>
    <property type="match status" value="1"/>
</dbReference>
<comment type="caution">
    <text evidence="9">The sequence shown here is derived from an EMBL/GenBank/DDBJ whole genome shotgun (WGS) entry which is preliminary data.</text>
</comment>
<keyword evidence="6 7" id="KW-0472">Membrane</keyword>
<feature type="transmembrane region" description="Helical" evidence="7">
    <location>
        <begin position="288"/>
        <end position="308"/>
    </location>
</feature>
<evidence type="ECO:0000313" key="10">
    <source>
        <dbReference type="Proteomes" id="UP000559860"/>
    </source>
</evidence>
<reference evidence="9 10" key="1">
    <citation type="submission" date="2020-04" db="EMBL/GenBank/DDBJ databases">
        <title>Description of novel Gluconacetobacter.</title>
        <authorList>
            <person name="Sombolestani A."/>
        </authorList>
    </citation>
    <scope>NUCLEOTIDE SEQUENCE [LARGE SCALE GENOMIC DNA]</scope>
    <source>
        <strain evidence="9 10">LMG 27801</strain>
    </source>
</reference>
<dbReference type="GO" id="GO:0005886">
    <property type="term" value="C:plasma membrane"/>
    <property type="evidence" value="ECO:0007669"/>
    <property type="project" value="UniProtKB-SubCell"/>
</dbReference>
<gene>
    <name evidence="9" type="ORF">HLH36_07890</name>
</gene>
<evidence type="ECO:0000313" key="9">
    <source>
        <dbReference type="EMBL" id="MBB2168274.1"/>
    </source>
</evidence>
<evidence type="ECO:0000256" key="5">
    <source>
        <dbReference type="ARBA" id="ARBA00022989"/>
    </source>
</evidence>
<comment type="subcellular location">
    <subcellularLocation>
        <location evidence="1">Cell membrane</location>
        <topology evidence="1">Multi-pass membrane protein</topology>
    </subcellularLocation>
</comment>
<dbReference type="Pfam" id="PF00083">
    <property type="entry name" value="Sugar_tr"/>
    <property type="match status" value="1"/>
</dbReference>
<evidence type="ECO:0000256" key="3">
    <source>
        <dbReference type="ARBA" id="ARBA00022475"/>
    </source>
</evidence>
<dbReference type="EMBL" id="JABEQD010000004">
    <property type="protein sequence ID" value="MBB2168274.1"/>
    <property type="molecule type" value="Genomic_DNA"/>
</dbReference>
<evidence type="ECO:0000256" key="2">
    <source>
        <dbReference type="ARBA" id="ARBA00022448"/>
    </source>
</evidence>
<feature type="transmembrane region" description="Helical" evidence="7">
    <location>
        <begin position="235"/>
        <end position="252"/>
    </location>
</feature>
<dbReference type="InterPro" id="IPR005829">
    <property type="entry name" value="Sugar_transporter_CS"/>
</dbReference>
<keyword evidence="5 7" id="KW-1133">Transmembrane helix</keyword>
<dbReference type="PROSITE" id="PS50850">
    <property type="entry name" value="MFS"/>
    <property type="match status" value="1"/>
</dbReference>
<feature type="transmembrane region" description="Helical" evidence="7">
    <location>
        <begin position="136"/>
        <end position="157"/>
    </location>
</feature>
<sequence>MIGTALEWYDFMIYNTMSALVFGRLFFPASSPMTGTLMAFSTYAVGYLSRPLGGILFGQMGDRIGRRAVLTLTLLLMGISTGLVAFLPTYQMAGALSPIILVLLRFLQGIALGGEWAGAVLLGVEHGCAGRRGLNASWAQMGPGVGTLASSAVIASVATLTDGAQFLDWGWRIPFVLSGGLAIVGLWLRHGVRETQTFETMQRKGRTLRSPIRHLLRYHGRSLVIASLSRIGPDVLYALLVVFSLTYVTQVVGQSRVIVLTALLVGSTLSVPATLGFALLADRIGVRMVYLGGLFMAIPFACVFFPLMRTGHEAAIIATVAAGLVVHASMYAVQGAFITACFPAEIRYSGSSISYTFGSLAGGGAFAPLIMTVLYRTTGSTLSLSLYVVVAAAITALALLRADRAGKQEY</sequence>
<dbReference type="AlphaFoldDB" id="A0A7W4ISP3"/>
<evidence type="ECO:0000256" key="7">
    <source>
        <dbReference type="SAM" id="Phobius"/>
    </source>
</evidence>
<evidence type="ECO:0000256" key="4">
    <source>
        <dbReference type="ARBA" id="ARBA00022692"/>
    </source>
</evidence>
<evidence type="ECO:0000256" key="1">
    <source>
        <dbReference type="ARBA" id="ARBA00004651"/>
    </source>
</evidence>
<feature type="domain" description="Major facilitator superfamily (MFS) profile" evidence="8">
    <location>
        <begin position="1"/>
        <end position="404"/>
    </location>
</feature>
<protein>
    <submittedName>
        <fullName evidence="9">MHS family MFS transporter</fullName>
    </submittedName>
</protein>